<organism evidence="16 17">
    <name type="scientific">Penicillium olsonii</name>
    <dbReference type="NCBI Taxonomy" id="99116"/>
    <lineage>
        <taxon>Eukaryota</taxon>
        <taxon>Fungi</taxon>
        <taxon>Dikarya</taxon>
        <taxon>Ascomycota</taxon>
        <taxon>Pezizomycotina</taxon>
        <taxon>Eurotiomycetes</taxon>
        <taxon>Eurotiomycetidae</taxon>
        <taxon>Eurotiales</taxon>
        <taxon>Aspergillaceae</taxon>
        <taxon>Penicillium</taxon>
    </lineage>
</organism>
<dbReference type="InterPro" id="IPR018506">
    <property type="entry name" value="Cyt_B5_heme-BS"/>
</dbReference>
<keyword evidence="8" id="KW-0249">Electron transport</keyword>
<evidence type="ECO:0000256" key="4">
    <source>
        <dbReference type="ARBA" id="ARBA00022692"/>
    </source>
</evidence>
<name>A0A9W4HTS2_PENOL</name>
<dbReference type="EMBL" id="CAJVOS010000027">
    <property type="protein sequence ID" value="CAG8128926.1"/>
    <property type="molecule type" value="Genomic_DNA"/>
</dbReference>
<keyword evidence="10 13" id="KW-0472">Membrane</keyword>
<dbReference type="Gene3D" id="3.10.120.10">
    <property type="entry name" value="Cytochrome b5-like heme/steroid binding domain"/>
    <property type="match status" value="1"/>
</dbReference>
<dbReference type="GO" id="GO:0020037">
    <property type="term" value="F:heme binding"/>
    <property type="evidence" value="ECO:0007669"/>
    <property type="project" value="UniProtKB-UniRule"/>
</dbReference>
<dbReference type="PANTHER" id="PTHR19359">
    <property type="entry name" value="CYTOCHROME B5"/>
    <property type="match status" value="1"/>
</dbReference>
<evidence type="ECO:0000256" key="9">
    <source>
        <dbReference type="ARBA" id="ARBA00023004"/>
    </source>
</evidence>
<feature type="region of interest" description="Disordered" evidence="14">
    <location>
        <begin position="107"/>
        <end position="129"/>
    </location>
</feature>
<evidence type="ECO:0000256" key="8">
    <source>
        <dbReference type="ARBA" id="ARBA00022982"/>
    </source>
</evidence>
<feature type="transmembrane region" description="Helical" evidence="13">
    <location>
        <begin position="131"/>
        <end position="155"/>
    </location>
</feature>
<dbReference type="FunFam" id="3.10.120.10:FF:000002">
    <property type="entry name" value="Cytochrome b5 type B"/>
    <property type="match status" value="1"/>
</dbReference>
<evidence type="ECO:0000313" key="17">
    <source>
        <dbReference type="Proteomes" id="UP001153618"/>
    </source>
</evidence>
<dbReference type="PRINTS" id="PR00363">
    <property type="entry name" value="CYTOCHROMEB5"/>
</dbReference>
<keyword evidence="2" id="KW-0813">Transport</keyword>
<evidence type="ECO:0000256" key="12">
    <source>
        <dbReference type="ARBA" id="ARBA00038168"/>
    </source>
</evidence>
<sequence length="163" mass="17663">MVQKPHSQKALTRTYPYSPYYVQSAIMSETKELTFQEIAEHNTKKDLYLIVHDKVYDCSSFVDEHPGGEEVLLDVGGQDSTEAFEDVGHSDEAREILDAMLVGTVKRMPGDPEPKAAHAAPSSSSSSSSTAGFGVGLYAVVLIGGAIAYGAYNYLQAQQAQQQ</sequence>
<dbReference type="SUPFAM" id="SSF55856">
    <property type="entry name" value="Cytochrome b5-like heme/steroid binding domain"/>
    <property type="match status" value="1"/>
</dbReference>
<dbReference type="Proteomes" id="UP001153618">
    <property type="component" value="Unassembled WGS sequence"/>
</dbReference>
<evidence type="ECO:0000256" key="3">
    <source>
        <dbReference type="ARBA" id="ARBA00022617"/>
    </source>
</evidence>
<comment type="caution">
    <text evidence="16">The sequence shown here is derived from an EMBL/GenBank/DDBJ whole genome shotgun (WGS) entry which is preliminary data.</text>
</comment>
<dbReference type="InterPro" id="IPR050668">
    <property type="entry name" value="Cytochrome_b5"/>
</dbReference>
<evidence type="ECO:0000256" key="14">
    <source>
        <dbReference type="SAM" id="MobiDB-lite"/>
    </source>
</evidence>
<feature type="domain" description="Cytochrome b5 heme-binding" evidence="15">
    <location>
        <begin position="30"/>
        <end position="106"/>
    </location>
</feature>
<dbReference type="OrthoDB" id="260519at2759"/>
<dbReference type="PANTHER" id="PTHR19359:SF150">
    <property type="entry name" value="CYTOCHROME B5"/>
    <property type="match status" value="1"/>
</dbReference>
<accession>A0A9W4HTS2</accession>
<dbReference type="GO" id="GO:0005789">
    <property type="term" value="C:endoplasmic reticulum membrane"/>
    <property type="evidence" value="ECO:0007669"/>
    <property type="project" value="UniProtKB-SubCell"/>
</dbReference>
<evidence type="ECO:0000256" key="11">
    <source>
        <dbReference type="ARBA" id="ARBA00037877"/>
    </source>
</evidence>
<protein>
    <recommendedName>
        <fullName evidence="15">Cytochrome b5 heme-binding domain-containing protein</fullName>
    </recommendedName>
</protein>
<dbReference type="PROSITE" id="PS50255">
    <property type="entry name" value="CYTOCHROME_B5_2"/>
    <property type="match status" value="1"/>
</dbReference>
<dbReference type="PROSITE" id="PS00191">
    <property type="entry name" value="CYTOCHROME_B5_1"/>
    <property type="match status" value="1"/>
</dbReference>
<reference evidence="16" key="1">
    <citation type="submission" date="2021-07" db="EMBL/GenBank/DDBJ databases">
        <authorList>
            <person name="Branca A.L. A."/>
        </authorList>
    </citation>
    <scope>NUCLEOTIDE SEQUENCE</scope>
</reference>
<dbReference type="GO" id="GO:0016126">
    <property type="term" value="P:sterol biosynthetic process"/>
    <property type="evidence" value="ECO:0007669"/>
    <property type="project" value="TreeGrafter"/>
</dbReference>
<keyword evidence="9 13" id="KW-0408">Iron</keyword>
<dbReference type="InterPro" id="IPR001199">
    <property type="entry name" value="Cyt_B5-like_heme/steroid-bd"/>
</dbReference>
<evidence type="ECO:0000259" key="15">
    <source>
        <dbReference type="PROSITE" id="PS50255"/>
    </source>
</evidence>
<dbReference type="GO" id="GO:0046872">
    <property type="term" value="F:metal ion binding"/>
    <property type="evidence" value="ECO:0007669"/>
    <property type="project" value="UniProtKB-UniRule"/>
</dbReference>
<keyword evidence="6" id="KW-0256">Endoplasmic reticulum</keyword>
<keyword evidence="7" id="KW-0492">Microsome</keyword>
<comment type="similarity">
    <text evidence="12 13">Belongs to the cytochrome b5 family.</text>
</comment>
<dbReference type="AlphaFoldDB" id="A0A9W4HTS2"/>
<evidence type="ECO:0000256" key="10">
    <source>
        <dbReference type="ARBA" id="ARBA00023136"/>
    </source>
</evidence>
<comment type="subcellular location">
    <subcellularLocation>
        <location evidence="1">Endoplasmic reticulum membrane</location>
        <topology evidence="1">Single-pass membrane protein</topology>
        <orientation evidence="1">Cytoplasmic side</orientation>
    </subcellularLocation>
    <subcellularLocation>
        <location evidence="11">Microsome membrane</location>
        <topology evidence="11">Single-pass membrane protein</topology>
        <orientation evidence="11">Cytoplasmic side</orientation>
    </subcellularLocation>
</comment>
<evidence type="ECO:0000256" key="6">
    <source>
        <dbReference type="ARBA" id="ARBA00022824"/>
    </source>
</evidence>
<gene>
    <name evidence="16" type="ORF">POLS_LOCUS5456</name>
</gene>
<dbReference type="InterPro" id="IPR036400">
    <property type="entry name" value="Cyt_B5-like_heme/steroid_sf"/>
</dbReference>
<evidence type="ECO:0000256" key="2">
    <source>
        <dbReference type="ARBA" id="ARBA00022448"/>
    </source>
</evidence>
<evidence type="ECO:0000256" key="7">
    <source>
        <dbReference type="ARBA" id="ARBA00022848"/>
    </source>
</evidence>
<keyword evidence="5 13" id="KW-0479">Metal-binding</keyword>
<proteinExistence type="inferred from homology"/>
<keyword evidence="17" id="KW-1185">Reference proteome</keyword>
<dbReference type="Pfam" id="PF00173">
    <property type="entry name" value="Cyt-b5"/>
    <property type="match status" value="1"/>
</dbReference>
<evidence type="ECO:0000313" key="16">
    <source>
        <dbReference type="EMBL" id="CAG8128926.1"/>
    </source>
</evidence>
<dbReference type="SMART" id="SM01117">
    <property type="entry name" value="Cyt-b5"/>
    <property type="match status" value="1"/>
</dbReference>
<evidence type="ECO:0000256" key="13">
    <source>
        <dbReference type="RuleBase" id="RU362121"/>
    </source>
</evidence>
<keyword evidence="4 13" id="KW-0812">Transmembrane</keyword>
<keyword evidence="3 13" id="KW-0349">Heme</keyword>
<evidence type="ECO:0000256" key="1">
    <source>
        <dbReference type="ARBA" id="ARBA00004131"/>
    </source>
</evidence>
<keyword evidence="13" id="KW-1133">Transmembrane helix</keyword>
<evidence type="ECO:0000256" key="5">
    <source>
        <dbReference type="ARBA" id="ARBA00022723"/>
    </source>
</evidence>